<proteinExistence type="predicted"/>
<organism evidence="1 2">
    <name type="scientific">Candidatus Veblenbacteria bacterium RIFOXYB1_FULL_43_13</name>
    <dbReference type="NCBI Taxonomy" id="1802426"/>
    <lineage>
        <taxon>Bacteria</taxon>
        <taxon>Candidatus Vebleniibacteriota</taxon>
    </lineage>
</organism>
<sequence>MGFETSEFPISNENKQEKESKYVPIDVLRNREIPRAFYRDGNGELIMDDPDLESINDYLNKEIKPGSVLSLASGMVNSYRMLPAIEKITQITCIDISAKNNQVNRELIEGSQNVGEQKFVEQQDIDVLNSLAEAIASKKEYGMKSSGPELLKMLYEKSQYKGEMDIITTDMIEHMTELGSGELVDGRTYDNILLLYSFYPRNKKETQEFIKNVRSRLNKGGRVIVMDVTEFEGVSEATEEDYINSEDEIVAEKYPEPWMWEEEEMSKIFNKVGLIKTREVEREIEESEEVKEAFGSYVYLTYEDKSESKGADSKG</sequence>
<evidence type="ECO:0000313" key="2">
    <source>
        <dbReference type="Proteomes" id="UP000177575"/>
    </source>
</evidence>
<dbReference type="InterPro" id="IPR029063">
    <property type="entry name" value="SAM-dependent_MTases_sf"/>
</dbReference>
<dbReference type="SUPFAM" id="SSF53335">
    <property type="entry name" value="S-adenosyl-L-methionine-dependent methyltransferases"/>
    <property type="match status" value="1"/>
</dbReference>
<dbReference type="EMBL" id="MHTC01000020">
    <property type="protein sequence ID" value="OHA55277.1"/>
    <property type="molecule type" value="Genomic_DNA"/>
</dbReference>
<gene>
    <name evidence="1" type="ORF">A2388_03315</name>
</gene>
<protein>
    <recommendedName>
        <fullName evidence="3">Methyltransferase type 11 domain-containing protein</fullName>
    </recommendedName>
</protein>
<reference evidence="1 2" key="1">
    <citation type="journal article" date="2016" name="Nat. Commun.">
        <title>Thousands of microbial genomes shed light on interconnected biogeochemical processes in an aquifer system.</title>
        <authorList>
            <person name="Anantharaman K."/>
            <person name="Brown C.T."/>
            <person name="Hug L.A."/>
            <person name="Sharon I."/>
            <person name="Castelle C.J."/>
            <person name="Probst A.J."/>
            <person name="Thomas B.C."/>
            <person name="Singh A."/>
            <person name="Wilkins M.J."/>
            <person name="Karaoz U."/>
            <person name="Brodie E.L."/>
            <person name="Williams K.H."/>
            <person name="Hubbard S.S."/>
            <person name="Banfield J.F."/>
        </authorList>
    </citation>
    <scope>NUCLEOTIDE SEQUENCE [LARGE SCALE GENOMIC DNA]</scope>
</reference>
<accession>A0A1G2Q3Z2</accession>
<comment type="caution">
    <text evidence="1">The sequence shown here is derived from an EMBL/GenBank/DDBJ whole genome shotgun (WGS) entry which is preliminary data.</text>
</comment>
<evidence type="ECO:0008006" key="3">
    <source>
        <dbReference type="Google" id="ProtNLM"/>
    </source>
</evidence>
<dbReference type="Gene3D" id="3.40.50.150">
    <property type="entry name" value="Vaccinia Virus protein VP39"/>
    <property type="match status" value="1"/>
</dbReference>
<evidence type="ECO:0000313" key="1">
    <source>
        <dbReference type="EMBL" id="OHA55277.1"/>
    </source>
</evidence>
<name>A0A1G2Q3Z2_9BACT</name>
<dbReference type="AlphaFoldDB" id="A0A1G2Q3Z2"/>
<dbReference type="Proteomes" id="UP000177575">
    <property type="component" value="Unassembled WGS sequence"/>
</dbReference>